<organism evidence="3">
    <name type="scientific">Hexamita inflata</name>
    <dbReference type="NCBI Taxonomy" id="28002"/>
    <lineage>
        <taxon>Eukaryota</taxon>
        <taxon>Metamonada</taxon>
        <taxon>Diplomonadida</taxon>
        <taxon>Hexamitidae</taxon>
        <taxon>Hexamitinae</taxon>
        <taxon>Hexamita</taxon>
    </lineage>
</organism>
<name>A0AA86U1A9_9EUKA</name>
<dbReference type="Pfam" id="PF00856">
    <property type="entry name" value="SET"/>
    <property type="match status" value="1"/>
</dbReference>
<dbReference type="EMBL" id="CATOUU010000579">
    <property type="protein sequence ID" value="CAI9934647.1"/>
    <property type="molecule type" value="Genomic_DNA"/>
</dbReference>
<dbReference type="AlphaFoldDB" id="A0AA86U1A9"/>
<dbReference type="EMBL" id="CAXDID020001026">
    <property type="protein sequence ID" value="CAL6116513.1"/>
    <property type="molecule type" value="Genomic_DNA"/>
</dbReference>
<dbReference type="PROSITE" id="PS50280">
    <property type="entry name" value="SET"/>
    <property type="match status" value="1"/>
</dbReference>
<keyword evidence="5" id="KW-1185">Reference proteome</keyword>
<dbReference type="InterPro" id="IPR046341">
    <property type="entry name" value="SET_dom_sf"/>
</dbReference>
<comment type="caution">
    <text evidence="3">The sequence shown here is derived from an EMBL/GenBank/DDBJ whole genome shotgun (WGS) entry which is preliminary data.</text>
</comment>
<sequence>MELQQYQLMKSKLIAYIGKCLDCDDIIDIFNTCLQQVLNLEYLIKGNSIMEGFTTQQLSNVFLVNALSKEVLLKQGINSLVIQELISKLTSKDFIMHFGYFYEETVKDENYQFSLFSPNDSLHEQNKIHYILIYYTNNNIHVFSRSLIIDCNNGIISNYCPQNERAYTNISDSLKSKLQINYPEFEKFKQLYYKQQPQQIFDDYIINIGSTIERLQLTATILVNALDYQEDKLNILSNIIKRKNINLDQLDTSVAQNQNSFKYSESTTYSQNINQESQQFQSSQSYSSNQSSYADPLTQNNVNTQQIISQQQYLVQPNKSQNQSVSQTFQDKDIINQPIQPDYSKFILSEVEQQFYSKIKLNNLEIDNLETQAFKSQYVQQLFKNAGRIQHYFFDQILTICQKYDQQLNINDEPNQFITQKCLNTFKLDQLIGQFCQSCKYKRTFIDISVAENVPTTQRQLYQIPVKINEADNNTENTGDFYHRKYDIESIDKVQLDQICNRSNLAVVGIHIIKKLLDTVNSENSQQIQPFSRQELVVSELNSNLLTDDVLVCSSLASIVLNSLNSQLKSKQCQCHMLCDLICPNWLDETQSSINKECDLKQHRNGDKYFICPNQMLTSSVINNLLNGQADKIYVSKSQNTALNNGCFVRKQLEAGEIIGKYYGYYSMSIENSDTFNTGYGANLILGRQIQEQIDAYISSLHMLDENKIQITRSDITINADLNYTLVKYINSVCYSPLAEFIQIITNSRPQLAIVALQDLYESREIQIDYSNSFLNKIQKLNCSCGQWFCKQPNTQFCIQISNNYILQFHFQLFHLNQMQYDMSTSHYRCILTQNENELVTTLFSIFINNEGNQIIYGTNNNRIMAKNLKKTKQDTQCVKFKMLLLNNLQKNKQCLTLPFLFYQGQFDINQYPLPIHISNYPNSFYQHKYNTKQFGYFFLVMSLKMKIYDPFYYDQQIISAQQYLFNCIRYVPMTYLEALILIEWMFDTVVTQCVNQFMFDLHNNINDNKQESNNIQFIQSDRPQVTFKRCKNGFTQLYRTALNEAKLFVINIIKDVHLKEIANVAQGFDKKISIDFSQWNNNKFDKCSFYQDINYMIDEYAVCTFDFRSEKSQEQLCCLYKEQTSQISNYYANHVFKEADVFQSILLCYSQASLKMQSYIFDKVNNISKSGSYTNQIDELRKLVNPKK</sequence>
<evidence type="ECO:0000313" key="4">
    <source>
        <dbReference type="EMBL" id="CAL6116513.1"/>
    </source>
</evidence>
<feature type="domain" description="SET" evidence="2">
    <location>
        <begin position="631"/>
        <end position="771"/>
    </location>
</feature>
<feature type="region of interest" description="Disordered" evidence="1">
    <location>
        <begin position="276"/>
        <end position="296"/>
    </location>
</feature>
<reference evidence="4 5" key="2">
    <citation type="submission" date="2024-07" db="EMBL/GenBank/DDBJ databases">
        <authorList>
            <person name="Akdeniz Z."/>
        </authorList>
    </citation>
    <scope>NUCLEOTIDE SEQUENCE [LARGE SCALE GENOMIC DNA]</scope>
</reference>
<evidence type="ECO:0000259" key="2">
    <source>
        <dbReference type="PROSITE" id="PS50280"/>
    </source>
</evidence>
<proteinExistence type="predicted"/>
<reference evidence="3" key="1">
    <citation type="submission" date="2023-06" db="EMBL/GenBank/DDBJ databases">
        <authorList>
            <person name="Kurt Z."/>
        </authorList>
    </citation>
    <scope>NUCLEOTIDE SEQUENCE</scope>
</reference>
<accession>A0AA86U1A9</accession>
<evidence type="ECO:0000313" key="5">
    <source>
        <dbReference type="Proteomes" id="UP001642409"/>
    </source>
</evidence>
<evidence type="ECO:0000313" key="3">
    <source>
        <dbReference type="EMBL" id="CAI9934647.1"/>
    </source>
</evidence>
<protein>
    <submittedName>
        <fullName evidence="3">SET domain</fullName>
    </submittedName>
    <submittedName>
        <fullName evidence="4">SET_domain</fullName>
    </submittedName>
</protein>
<dbReference type="SUPFAM" id="SSF82199">
    <property type="entry name" value="SET domain"/>
    <property type="match status" value="1"/>
</dbReference>
<dbReference type="Gene3D" id="2.170.270.10">
    <property type="entry name" value="SET domain"/>
    <property type="match status" value="1"/>
</dbReference>
<gene>
    <name evidence="3" type="ORF">HINF_LOCUS22292</name>
    <name evidence="4" type="ORF">HINF_LOCUS79087</name>
</gene>
<dbReference type="Proteomes" id="UP001642409">
    <property type="component" value="Unassembled WGS sequence"/>
</dbReference>
<evidence type="ECO:0000256" key="1">
    <source>
        <dbReference type="SAM" id="MobiDB-lite"/>
    </source>
</evidence>
<dbReference type="InterPro" id="IPR001214">
    <property type="entry name" value="SET_dom"/>
</dbReference>